<dbReference type="Pfam" id="PF01535">
    <property type="entry name" value="PPR"/>
    <property type="match status" value="1"/>
</dbReference>
<keyword evidence="2" id="KW-0677">Repeat</keyword>
<evidence type="ECO:0000256" key="2">
    <source>
        <dbReference type="ARBA" id="ARBA00022737"/>
    </source>
</evidence>
<dbReference type="PANTHER" id="PTHR47939:SF13">
    <property type="entry name" value="OS03G0201400 PROTEIN"/>
    <property type="match status" value="1"/>
</dbReference>
<reference evidence="4" key="1">
    <citation type="submission" date="2019-12" db="EMBL/GenBank/DDBJ databases">
        <authorList>
            <person name="Scholes J."/>
        </authorList>
    </citation>
    <scope>NUCLEOTIDE SEQUENCE</scope>
</reference>
<evidence type="ECO:0000256" key="3">
    <source>
        <dbReference type="PROSITE-ProRule" id="PRU00708"/>
    </source>
</evidence>
<comment type="caution">
    <text evidence="4">The sequence shown here is derived from an EMBL/GenBank/DDBJ whole genome shotgun (WGS) entry which is preliminary data.</text>
</comment>
<sequence>MHQVDELLSEMKEKGFLPNGTTFDILVCGHVKTGNKKESIRLYCEMITRGFVPHISTYNLLISNFAKVGKMKQAMELLNEVHGRRVMANSSTYDILISGWCNLSYQEKSVKNFCQAEASRSKEAKRTVAKDRVVDHIDQEVGDSFGSFLHEEHEGDWQVMGSPPE</sequence>
<dbReference type="PROSITE" id="PS51375">
    <property type="entry name" value="PPR"/>
    <property type="match status" value="2"/>
</dbReference>
<dbReference type="InterPro" id="IPR002885">
    <property type="entry name" value="PPR_rpt"/>
</dbReference>
<dbReference type="NCBIfam" id="TIGR00756">
    <property type="entry name" value="PPR"/>
    <property type="match status" value="2"/>
</dbReference>
<feature type="repeat" description="PPR" evidence="3">
    <location>
        <begin position="19"/>
        <end position="53"/>
    </location>
</feature>
<proteinExistence type="inferred from homology"/>
<evidence type="ECO:0000313" key="4">
    <source>
        <dbReference type="EMBL" id="CAA0837878.1"/>
    </source>
</evidence>
<evidence type="ECO:0000256" key="1">
    <source>
        <dbReference type="ARBA" id="ARBA00007626"/>
    </source>
</evidence>
<dbReference type="EMBL" id="CACSLK010030614">
    <property type="protein sequence ID" value="CAA0837878.1"/>
    <property type="molecule type" value="Genomic_DNA"/>
</dbReference>
<organism evidence="4 5">
    <name type="scientific">Striga hermonthica</name>
    <name type="common">Purple witchweed</name>
    <name type="synonym">Buchnera hermonthica</name>
    <dbReference type="NCBI Taxonomy" id="68872"/>
    <lineage>
        <taxon>Eukaryota</taxon>
        <taxon>Viridiplantae</taxon>
        <taxon>Streptophyta</taxon>
        <taxon>Embryophyta</taxon>
        <taxon>Tracheophyta</taxon>
        <taxon>Spermatophyta</taxon>
        <taxon>Magnoliopsida</taxon>
        <taxon>eudicotyledons</taxon>
        <taxon>Gunneridae</taxon>
        <taxon>Pentapetalae</taxon>
        <taxon>asterids</taxon>
        <taxon>lamiids</taxon>
        <taxon>Lamiales</taxon>
        <taxon>Orobanchaceae</taxon>
        <taxon>Buchnereae</taxon>
        <taxon>Striga</taxon>
    </lineage>
</organism>
<dbReference type="Proteomes" id="UP001153555">
    <property type="component" value="Unassembled WGS sequence"/>
</dbReference>
<feature type="repeat" description="PPR" evidence="3">
    <location>
        <begin position="54"/>
        <end position="88"/>
    </location>
</feature>
<evidence type="ECO:0000313" key="5">
    <source>
        <dbReference type="Proteomes" id="UP001153555"/>
    </source>
</evidence>
<keyword evidence="5" id="KW-1185">Reference proteome</keyword>
<dbReference type="Gene3D" id="1.25.40.10">
    <property type="entry name" value="Tetratricopeptide repeat domain"/>
    <property type="match status" value="1"/>
</dbReference>
<accession>A0A9N7NL61</accession>
<gene>
    <name evidence="4" type="ORF">SHERM_00272</name>
</gene>
<dbReference type="InterPro" id="IPR011990">
    <property type="entry name" value="TPR-like_helical_dom_sf"/>
</dbReference>
<comment type="similarity">
    <text evidence="1">Belongs to the PPR family. P subfamily.</text>
</comment>
<dbReference type="AlphaFoldDB" id="A0A9N7NL61"/>
<dbReference type="Pfam" id="PF13041">
    <property type="entry name" value="PPR_2"/>
    <property type="match status" value="1"/>
</dbReference>
<dbReference type="InterPro" id="IPR050667">
    <property type="entry name" value="PPR-containing_protein"/>
</dbReference>
<dbReference type="OrthoDB" id="185373at2759"/>
<name>A0A9N7NL61_STRHE</name>
<dbReference type="PANTHER" id="PTHR47939">
    <property type="entry name" value="MEMBRANE-ASSOCIATED SALT-INDUCIBLE PROTEIN-LIKE"/>
    <property type="match status" value="1"/>
</dbReference>
<protein>
    <submittedName>
        <fullName evidence="4">Tetratricopeptide repeat (TPR)-like superfamily protein</fullName>
    </submittedName>
</protein>